<name>A0A8J1TZH0_OWEFU</name>
<dbReference type="GO" id="GO:0006355">
    <property type="term" value="P:regulation of DNA-templated transcription"/>
    <property type="evidence" value="ECO:0007669"/>
    <property type="project" value="InterPro"/>
</dbReference>
<feature type="compositionally biased region" description="Acidic residues" evidence="1">
    <location>
        <begin position="40"/>
        <end position="50"/>
    </location>
</feature>
<dbReference type="InterPro" id="IPR012479">
    <property type="entry name" value="SAP30BP"/>
</dbReference>
<feature type="compositionally biased region" description="Acidic residues" evidence="1">
    <location>
        <begin position="96"/>
        <end position="121"/>
    </location>
</feature>
<organism evidence="2 3">
    <name type="scientific">Owenia fusiformis</name>
    <name type="common">Polychaete worm</name>
    <dbReference type="NCBI Taxonomy" id="6347"/>
    <lineage>
        <taxon>Eukaryota</taxon>
        <taxon>Metazoa</taxon>
        <taxon>Spiralia</taxon>
        <taxon>Lophotrochozoa</taxon>
        <taxon>Annelida</taxon>
        <taxon>Polychaeta</taxon>
        <taxon>Sedentaria</taxon>
        <taxon>Canalipalpata</taxon>
        <taxon>Sabellida</taxon>
        <taxon>Oweniida</taxon>
        <taxon>Oweniidae</taxon>
        <taxon>Owenia</taxon>
    </lineage>
</organism>
<reference evidence="2" key="1">
    <citation type="submission" date="2022-03" db="EMBL/GenBank/DDBJ databases">
        <authorList>
            <person name="Martin C."/>
        </authorList>
    </citation>
    <scope>NUCLEOTIDE SEQUENCE</scope>
</reference>
<feature type="compositionally biased region" description="Basic and acidic residues" evidence="1">
    <location>
        <begin position="27"/>
        <end position="39"/>
    </location>
</feature>
<feature type="compositionally biased region" description="Basic and acidic residues" evidence="1">
    <location>
        <begin position="122"/>
        <end position="131"/>
    </location>
</feature>
<dbReference type="PANTHER" id="PTHR13464:SF0">
    <property type="entry name" value="SAP30-BINDING PROTEIN"/>
    <property type="match status" value="1"/>
</dbReference>
<dbReference type="AlphaFoldDB" id="A0A8J1TZH0"/>
<evidence type="ECO:0000313" key="2">
    <source>
        <dbReference type="EMBL" id="CAH1786336.1"/>
    </source>
</evidence>
<dbReference type="GO" id="GO:0005634">
    <property type="term" value="C:nucleus"/>
    <property type="evidence" value="ECO:0007669"/>
    <property type="project" value="TreeGrafter"/>
</dbReference>
<evidence type="ECO:0000313" key="3">
    <source>
        <dbReference type="Proteomes" id="UP000749559"/>
    </source>
</evidence>
<dbReference type="PANTHER" id="PTHR13464">
    <property type="entry name" value="TRANSCRIPTIONAL REGULATOR PROTEIN HCNGP"/>
    <property type="match status" value="1"/>
</dbReference>
<comment type="caution">
    <text evidence="2">The sequence shown here is derived from an EMBL/GenBank/DDBJ whole genome shotgun (WGS) entry which is preliminary data.</text>
</comment>
<dbReference type="Pfam" id="PF07818">
    <property type="entry name" value="HCNGP"/>
    <property type="match status" value="1"/>
</dbReference>
<accession>A0A8J1TZH0</accession>
<dbReference type="EMBL" id="CAIIXF020000006">
    <property type="protein sequence ID" value="CAH1786336.1"/>
    <property type="molecule type" value="Genomic_DNA"/>
</dbReference>
<proteinExistence type="predicted"/>
<gene>
    <name evidence="2" type="ORF">OFUS_LOCUS12252</name>
</gene>
<sequence length="322" mass="36469">MDLKKTDSSSAMQSLAMYDADSDEEQNVSKEEEIRKDTENEVDNISDDEEDHHIGSAKSNTKRPHSPSPKSASSVEIQEPPKRDKKAMRLVSYATDDMDDEEARLTSSDDEEEEGDDDDDDGTIKDLKKVQGLDYSKSLDSELASSLSRQVRHMSSDEISLPPEPPGKCSKQLQDKITRSYHKMRTTGLDLNESIQRRKDFRNPSIYEKLIEHCGIDEKGTNYPPDIYDPHFWGKESFYDELAKVQKVEMDKREKEKKDRTKIEFLSGTKKGVVESGDKRKTKWDSTNNKNVSISSMSVTTSASGNKPIVISAMGTIKKEKK</sequence>
<protein>
    <submittedName>
        <fullName evidence="2">Uncharacterized protein</fullName>
    </submittedName>
</protein>
<feature type="region of interest" description="Disordered" evidence="1">
    <location>
        <begin position="1"/>
        <end position="174"/>
    </location>
</feature>
<dbReference type="Proteomes" id="UP000749559">
    <property type="component" value="Unassembled WGS sequence"/>
</dbReference>
<keyword evidence="3" id="KW-1185">Reference proteome</keyword>
<evidence type="ECO:0000256" key="1">
    <source>
        <dbReference type="SAM" id="MobiDB-lite"/>
    </source>
</evidence>
<dbReference type="OrthoDB" id="1714508at2759"/>